<evidence type="ECO:0000256" key="1">
    <source>
        <dbReference type="ARBA" id="ARBA00023002"/>
    </source>
</evidence>
<proteinExistence type="predicted"/>
<feature type="domain" description="FAD dependent oxidoreductase" evidence="2">
    <location>
        <begin position="10"/>
        <end position="401"/>
    </location>
</feature>
<dbReference type="EC" id="1.-.-.-" evidence="3"/>
<dbReference type="InterPro" id="IPR036188">
    <property type="entry name" value="FAD/NAD-bd_sf"/>
</dbReference>
<dbReference type="Gene3D" id="3.30.9.10">
    <property type="entry name" value="D-Amino Acid Oxidase, subunit A, domain 2"/>
    <property type="match status" value="1"/>
</dbReference>
<organism evidence="3 4">
    <name type="scientific">Aureimonas populi</name>
    <dbReference type="NCBI Taxonomy" id="1701758"/>
    <lineage>
        <taxon>Bacteria</taxon>
        <taxon>Pseudomonadati</taxon>
        <taxon>Pseudomonadota</taxon>
        <taxon>Alphaproteobacteria</taxon>
        <taxon>Hyphomicrobiales</taxon>
        <taxon>Aurantimonadaceae</taxon>
        <taxon>Aureimonas</taxon>
    </lineage>
</organism>
<dbReference type="Pfam" id="PF01266">
    <property type="entry name" value="DAO"/>
    <property type="match status" value="1"/>
</dbReference>
<keyword evidence="1 3" id="KW-0560">Oxidoreductase</keyword>
<reference evidence="4" key="1">
    <citation type="journal article" date="2019" name="Int. J. Syst. Evol. Microbiol.">
        <title>The Global Catalogue of Microorganisms (GCM) 10K type strain sequencing project: providing services to taxonomists for standard genome sequencing and annotation.</title>
        <authorList>
            <consortium name="The Broad Institute Genomics Platform"/>
            <consortium name="The Broad Institute Genome Sequencing Center for Infectious Disease"/>
            <person name="Wu L."/>
            <person name="Ma J."/>
        </authorList>
    </citation>
    <scope>NUCLEOTIDE SEQUENCE [LARGE SCALE GENOMIC DNA]</scope>
    <source>
        <strain evidence="4">ZS-35-S2</strain>
    </source>
</reference>
<dbReference type="Gene3D" id="3.50.50.60">
    <property type="entry name" value="FAD/NAD(P)-binding domain"/>
    <property type="match status" value="2"/>
</dbReference>
<evidence type="ECO:0000259" key="2">
    <source>
        <dbReference type="Pfam" id="PF01266"/>
    </source>
</evidence>
<dbReference type="InterPro" id="IPR006076">
    <property type="entry name" value="FAD-dep_OxRdtase"/>
</dbReference>
<dbReference type="GO" id="GO:0016491">
    <property type="term" value="F:oxidoreductase activity"/>
    <property type="evidence" value="ECO:0007669"/>
    <property type="project" value="UniProtKB-KW"/>
</dbReference>
<dbReference type="SUPFAM" id="SSF51905">
    <property type="entry name" value="FAD/NAD(P)-binding domain"/>
    <property type="match status" value="1"/>
</dbReference>
<dbReference type="RefSeq" id="WP_209738135.1">
    <property type="nucleotide sequence ID" value="NZ_CP072611.1"/>
</dbReference>
<evidence type="ECO:0000313" key="4">
    <source>
        <dbReference type="Proteomes" id="UP001597371"/>
    </source>
</evidence>
<dbReference type="Proteomes" id="UP001597371">
    <property type="component" value="Unassembled WGS sequence"/>
</dbReference>
<name>A0ABW5CU74_9HYPH</name>
<keyword evidence="4" id="KW-1185">Reference proteome</keyword>
<dbReference type="EMBL" id="JBHUIJ010000028">
    <property type="protein sequence ID" value="MFD2239338.1"/>
    <property type="molecule type" value="Genomic_DNA"/>
</dbReference>
<sequence length="420" mass="44106">MEAGGSCEADVAIVGAGIVGIACAHRFLEEGRSVVLIDRDEPARAASFGNAGALAYSEILPLASPGILARAPRWLLDPLGPLSVPPAYAPRIAPWLYRFWRASRADRVARSTEALAALNALARTEMDRLADAAGVMGMIRQGGALDLYEGEAALRAAAPEWEARTKAGIPFEVLTQRAAIAAIQPGLSERLTHAVFCPLGQRVSDPHDFAAAIAARVAGRGGRILRGTVASLSPREEGVTIRLADGRTLHAGAAVLAAGAWSRPLAARLGDKVPLETERGYNTTLAPGAFDLRLQLTFAGHGFVATPLSGGVRVGGAVELGGLSAPPNFVRARAMLRKAAVFMPGLDTAGGREWMGFRPSLPDSLPVIGRSRASPRIVHAFGHGHLGLTQSAATARLVADLLAGRPPAIRLEPFRPSRFR</sequence>
<accession>A0ABW5CU74</accession>
<dbReference type="PANTHER" id="PTHR13847">
    <property type="entry name" value="SARCOSINE DEHYDROGENASE-RELATED"/>
    <property type="match status" value="1"/>
</dbReference>
<comment type="caution">
    <text evidence="3">The sequence shown here is derived from an EMBL/GenBank/DDBJ whole genome shotgun (WGS) entry which is preliminary data.</text>
</comment>
<gene>
    <name evidence="3" type="ORF">ACFSKQ_17965</name>
</gene>
<dbReference type="PANTHER" id="PTHR13847:SF289">
    <property type="entry name" value="GLYCINE OXIDASE"/>
    <property type="match status" value="1"/>
</dbReference>
<evidence type="ECO:0000313" key="3">
    <source>
        <dbReference type="EMBL" id="MFD2239338.1"/>
    </source>
</evidence>
<dbReference type="SUPFAM" id="SSF54373">
    <property type="entry name" value="FAD-linked reductases, C-terminal domain"/>
    <property type="match status" value="1"/>
</dbReference>
<protein>
    <submittedName>
        <fullName evidence="3">NAD(P)/FAD-dependent oxidoreductase</fullName>
        <ecNumber evidence="3">1.-.-.-</ecNumber>
    </submittedName>
</protein>